<gene>
    <name evidence="1" type="ORF">OCA8868_03159</name>
</gene>
<evidence type="ECO:0000313" key="1">
    <source>
        <dbReference type="EMBL" id="SMX44493.1"/>
    </source>
</evidence>
<dbReference type="AlphaFoldDB" id="A0A238KNU2"/>
<sequence>MVDISPPVFPIGPLPRVAVKIRPPRTVLNFLLRTPTQVRVMQEWRMFSDYQKLGIVMPDTVLAHQNSPSQNCPQA</sequence>
<evidence type="ECO:0000313" key="2">
    <source>
        <dbReference type="Proteomes" id="UP000203464"/>
    </source>
</evidence>
<keyword evidence="2" id="KW-1185">Reference proteome</keyword>
<accession>A0A238KNU2</accession>
<organism evidence="1 2">
    <name type="scientific">Octadecabacter ascidiaceicola</name>
    <dbReference type="NCBI Taxonomy" id="1655543"/>
    <lineage>
        <taxon>Bacteria</taxon>
        <taxon>Pseudomonadati</taxon>
        <taxon>Pseudomonadota</taxon>
        <taxon>Alphaproteobacteria</taxon>
        <taxon>Rhodobacterales</taxon>
        <taxon>Roseobacteraceae</taxon>
        <taxon>Octadecabacter</taxon>
    </lineage>
</organism>
<dbReference type="Proteomes" id="UP000203464">
    <property type="component" value="Unassembled WGS sequence"/>
</dbReference>
<dbReference type="EMBL" id="FXYD01000006">
    <property type="protein sequence ID" value="SMX44493.1"/>
    <property type="molecule type" value="Genomic_DNA"/>
</dbReference>
<protein>
    <submittedName>
        <fullName evidence="1">Uncharacterized protein</fullName>
    </submittedName>
</protein>
<name>A0A238KNU2_9RHOB</name>
<reference evidence="2" key="1">
    <citation type="submission" date="2017-05" db="EMBL/GenBank/DDBJ databases">
        <authorList>
            <person name="Rodrigo-Torres L."/>
            <person name="Arahal R. D."/>
            <person name="Lucena T."/>
        </authorList>
    </citation>
    <scope>NUCLEOTIDE SEQUENCE [LARGE SCALE GENOMIC DNA]</scope>
    <source>
        <strain evidence="2">CECT 8868</strain>
    </source>
</reference>
<proteinExistence type="predicted"/>